<evidence type="ECO:0000313" key="4">
    <source>
        <dbReference type="EMBL" id="PPA70210.1"/>
    </source>
</evidence>
<proteinExistence type="predicted"/>
<dbReference type="InterPro" id="IPR016599">
    <property type="entry name" value="UCP012569"/>
</dbReference>
<feature type="region of interest" description="Disordered" evidence="1">
    <location>
        <begin position="26"/>
        <end position="75"/>
    </location>
</feature>
<dbReference type="Pfam" id="PF22746">
    <property type="entry name" value="SHOCT-like_DUF2089-C"/>
    <property type="match status" value="1"/>
</dbReference>
<dbReference type="Pfam" id="PF13349">
    <property type="entry name" value="DUF4097"/>
    <property type="match status" value="1"/>
</dbReference>
<keyword evidence="5" id="KW-1185">Reference proteome</keyword>
<evidence type="ECO:0000256" key="1">
    <source>
        <dbReference type="SAM" id="MobiDB-lite"/>
    </source>
</evidence>
<dbReference type="InterPro" id="IPR025164">
    <property type="entry name" value="Toastrack_DUF4097"/>
</dbReference>
<dbReference type="Proteomes" id="UP000239047">
    <property type="component" value="Unassembled WGS sequence"/>
</dbReference>
<reference evidence="4 5" key="1">
    <citation type="submission" date="2018-02" db="EMBL/GenBank/DDBJ databases">
        <title>Jeotgalibacillus proteolyticum sp. nov. a protease producing bacterium isolated from ocean sediments of Laizhou Bay.</title>
        <authorList>
            <person name="Li Y."/>
        </authorList>
    </citation>
    <scope>NUCLEOTIDE SEQUENCE [LARGE SCALE GENOMIC DNA]</scope>
    <source>
        <strain evidence="4 5">22-7</strain>
    </source>
</reference>
<accession>A0A2S5GB39</accession>
<protein>
    <submittedName>
        <fullName evidence="4">Uncharacterized protein</fullName>
    </submittedName>
</protein>
<name>A0A2S5GB39_9BACL</name>
<organism evidence="4 5">
    <name type="scientific">Jeotgalibacillus proteolyticus</name>
    <dbReference type="NCBI Taxonomy" id="2082395"/>
    <lineage>
        <taxon>Bacteria</taxon>
        <taxon>Bacillati</taxon>
        <taxon>Bacillota</taxon>
        <taxon>Bacilli</taxon>
        <taxon>Bacillales</taxon>
        <taxon>Caryophanaceae</taxon>
        <taxon>Jeotgalibacillus</taxon>
    </lineage>
</organism>
<feature type="compositionally biased region" description="Low complexity" evidence="1">
    <location>
        <begin position="38"/>
        <end position="57"/>
    </location>
</feature>
<dbReference type="InterPro" id="IPR053959">
    <property type="entry name" value="YvlB/LiaX_N"/>
</dbReference>
<dbReference type="AlphaFoldDB" id="A0A2S5GB39"/>
<feature type="domain" description="DUF4097" evidence="2">
    <location>
        <begin position="140"/>
        <end position="362"/>
    </location>
</feature>
<evidence type="ECO:0000259" key="3">
    <source>
        <dbReference type="Pfam" id="PF22746"/>
    </source>
</evidence>
<gene>
    <name evidence="4" type="ORF">C4B60_11540</name>
</gene>
<evidence type="ECO:0000259" key="2">
    <source>
        <dbReference type="Pfam" id="PF13349"/>
    </source>
</evidence>
<comment type="caution">
    <text evidence="4">The sequence shown here is derived from an EMBL/GenBank/DDBJ whole genome shotgun (WGS) entry which is preliminary data.</text>
</comment>
<dbReference type="EMBL" id="PREZ01000004">
    <property type="protein sequence ID" value="PPA70210.1"/>
    <property type="molecule type" value="Genomic_DNA"/>
</dbReference>
<feature type="domain" description="YvlB/LiaX N-terminal" evidence="3">
    <location>
        <begin position="3"/>
        <end position="33"/>
    </location>
</feature>
<evidence type="ECO:0000313" key="5">
    <source>
        <dbReference type="Proteomes" id="UP000239047"/>
    </source>
</evidence>
<dbReference type="PIRSF" id="PIRSF012569">
    <property type="entry name" value="UCP012569"/>
    <property type="match status" value="1"/>
</dbReference>
<sequence>MENERKRILNMVEKGTITATEALTLLEALEKEPGQKASQSESTHSHSHTSSQSTSSHSTDKTADQSGQGETHSWKKDFPFNLDEFFQTDSKKKPGGQPADRIMDFVQNAFEKVKGMDLEFNIGPSLEFKHTYEVQNADDIHDIEISVANGKVSIRPWDENYVKAECDVKVYRSEDEIKARKQLQEAVVFAIQYKKLRFLSDLKMIKIDTVIFVPRNSYDRWDVRLFNGKFQGESANVNKLKVKTANGKIELSNMLMERAELETANGGIDVSNTRADLIDAESVNGKVSVEGAIDEMDVQSLNGNVICKTSSNSARKIEAKTLAGTINIFVPEAANLDGTLKSNFGRFDINHREMDHVEEREELMQRKLHFTREKNDGSKLYLFADAKTGAVSVKPYQSNDHSTESNSEE</sequence>